<comment type="caution">
    <text evidence="1">The sequence shown here is derived from an EMBL/GenBank/DDBJ whole genome shotgun (WGS) entry which is preliminary data.</text>
</comment>
<protein>
    <recommendedName>
        <fullName evidence="3">NUMOD4 motif-containing protein</fullName>
    </recommendedName>
</protein>
<evidence type="ECO:0000313" key="1">
    <source>
        <dbReference type="EMBL" id="MCW3160363.1"/>
    </source>
</evidence>
<dbReference type="Gene3D" id="3.90.75.20">
    <property type="match status" value="1"/>
</dbReference>
<evidence type="ECO:0000313" key="2">
    <source>
        <dbReference type="Proteomes" id="UP001163719"/>
    </source>
</evidence>
<gene>
    <name evidence="1" type="ORF">OH806_03665</name>
</gene>
<name>A0ABT3HL35_9FLAO</name>
<dbReference type="Proteomes" id="UP001163719">
    <property type="component" value="Unassembled WGS sequence"/>
</dbReference>
<dbReference type="EMBL" id="JAPDHV010000001">
    <property type="protein sequence ID" value="MCW3160363.1"/>
    <property type="molecule type" value="Genomic_DNA"/>
</dbReference>
<keyword evidence="2" id="KW-1185">Reference proteome</keyword>
<reference evidence="1" key="1">
    <citation type="submission" date="2022-10" db="EMBL/GenBank/DDBJ databases">
        <title>Chryseobacterium babae sp. nov. isolated from the gut of the beetle Oryctes rhinoceros, and Chryseobacterium kimseyorum sp. nov., isolated from a stick insect rearing cage.</title>
        <authorList>
            <person name="Shelomi M."/>
            <person name="Han C.-J."/>
            <person name="Chen W.-M."/>
            <person name="Chen H.-K."/>
            <person name="Liaw S.-J."/>
            <person name="Muhle E."/>
            <person name="Clermont D."/>
        </authorList>
    </citation>
    <scope>NUCLEOTIDE SEQUENCE</scope>
    <source>
        <strain evidence="1">WLa1L2M3</strain>
    </source>
</reference>
<dbReference type="RefSeq" id="WP_264742305.1">
    <property type="nucleotide sequence ID" value="NZ_JAPDHV010000001.1"/>
</dbReference>
<evidence type="ECO:0008006" key="3">
    <source>
        <dbReference type="Google" id="ProtNLM"/>
    </source>
</evidence>
<accession>A0ABT3HL35</accession>
<proteinExistence type="predicted"/>
<sequence length="114" mass="13377">MEKIRANIPSKREYLVNENGEVFSPFGKILIGKPNPKSNTLRSIDFMNMDGKRQAMSIPKIVWNTFKKDDLIKEKEIIMLIDQSAEYPFSIHNLRKVSRTENVKRINKIRLDKK</sequence>
<organism evidence="1 2">
    <name type="scientific">Chryseobacterium oryctis</name>
    <dbReference type="NCBI Taxonomy" id="2952618"/>
    <lineage>
        <taxon>Bacteria</taxon>
        <taxon>Pseudomonadati</taxon>
        <taxon>Bacteroidota</taxon>
        <taxon>Flavobacteriia</taxon>
        <taxon>Flavobacteriales</taxon>
        <taxon>Weeksellaceae</taxon>
        <taxon>Chryseobacterium group</taxon>
        <taxon>Chryseobacterium</taxon>
    </lineage>
</organism>